<gene>
    <name evidence="1" type="ORF">NCTC12195_03233</name>
</gene>
<organism evidence="1 2">
    <name type="scientific">Staphylococcus gallinarum</name>
    <dbReference type="NCBI Taxonomy" id="1293"/>
    <lineage>
        <taxon>Bacteria</taxon>
        <taxon>Bacillati</taxon>
        <taxon>Bacillota</taxon>
        <taxon>Bacilli</taxon>
        <taxon>Bacillales</taxon>
        <taxon>Staphylococcaceae</taxon>
        <taxon>Staphylococcus</taxon>
    </lineage>
</organism>
<sequence>MPINLENKEGFENSQKLLQEFSNMNPQATDEEVKAKYTEYMNAYSEELANAIRKDIKNETGDTAVLNSRNVNRLTNEEKKFYNALVSEDHVNTDTNWKDGGIIT</sequence>
<name>A0A380FKR9_STAGA</name>
<protein>
    <submittedName>
        <fullName evidence="1">Uncharacterized protein</fullName>
    </submittedName>
</protein>
<dbReference type="EMBL" id="UHDK01000001">
    <property type="protein sequence ID" value="SUM33764.1"/>
    <property type="molecule type" value="Genomic_DNA"/>
</dbReference>
<evidence type="ECO:0000313" key="2">
    <source>
        <dbReference type="Proteomes" id="UP000255277"/>
    </source>
</evidence>
<proteinExistence type="predicted"/>
<dbReference type="Proteomes" id="UP000255277">
    <property type="component" value="Unassembled WGS sequence"/>
</dbReference>
<accession>A0A380FKR9</accession>
<reference evidence="1 2" key="1">
    <citation type="submission" date="2018-06" db="EMBL/GenBank/DDBJ databases">
        <authorList>
            <consortium name="Pathogen Informatics"/>
            <person name="Doyle S."/>
        </authorList>
    </citation>
    <scope>NUCLEOTIDE SEQUENCE [LARGE SCALE GENOMIC DNA]</scope>
    <source>
        <strain evidence="1 2">NCTC12195</strain>
    </source>
</reference>
<dbReference type="AlphaFoldDB" id="A0A380FKR9"/>
<evidence type="ECO:0000313" key="1">
    <source>
        <dbReference type="EMBL" id="SUM33764.1"/>
    </source>
</evidence>